<proteinExistence type="predicted"/>
<dbReference type="AlphaFoldDB" id="A0AA47M5M2"/>
<keyword evidence="2" id="KW-1185">Reference proteome</keyword>
<dbReference type="EMBL" id="JAOPHQ010005767">
    <property type="protein sequence ID" value="KAK0133967.1"/>
    <property type="molecule type" value="Genomic_DNA"/>
</dbReference>
<sequence length="159" mass="17792">MRTTVNIGPASKSTMLPEKQLRNPVISKQNAPKAYTDVRRGARVPRIKEGSLVRVRKPFHVKKGLSKVQGPARAKVQRTSLHALLQYLSLHNRWMVTPTRQVYPVSFGQSTTTQDQSMQYAGVVGAADGTHIQIIAPSKDEDVFVNRNESTFHQHADCF</sequence>
<gene>
    <name evidence="1" type="ORF">N1851_030482</name>
</gene>
<comment type="caution">
    <text evidence="1">The sequence shown here is derived from an EMBL/GenBank/DDBJ whole genome shotgun (WGS) entry which is preliminary data.</text>
</comment>
<accession>A0AA47M5M2</accession>
<reference evidence="1" key="1">
    <citation type="journal article" date="2023" name="Front. Mar. Sci.">
        <title>A new Merluccius polli reference genome to investigate the effects of global change in West African waters.</title>
        <authorList>
            <person name="Mateo J.L."/>
            <person name="Blanco-Fernandez C."/>
            <person name="Garcia-Vazquez E."/>
            <person name="Machado-Schiaffino G."/>
        </authorList>
    </citation>
    <scope>NUCLEOTIDE SEQUENCE</scope>
    <source>
        <strain evidence="1">C29</strain>
        <tissue evidence="1">Fin</tissue>
    </source>
</reference>
<evidence type="ECO:0000313" key="1">
    <source>
        <dbReference type="EMBL" id="KAK0133967.1"/>
    </source>
</evidence>
<organism evidence="1 2">
    <name type="scientific">Merluccius polli</name>
    <name type="common">Benguela hake</name>
    <name type="synonym">Merluccius cadenati</name>
    <dbReference type="NCBI Taxonomy" id="89951"/>
    <lineage>
        <taxon>Eukaryota</taxon>
        <taxon>Metazoa</taxon>
        <taxon>Chordata</taxon>
        <taxon>Craniata</taxon>
        <taxon>Vertebrata</taxon>
        <taxon>Euteleostomi</taxon>
        <taxon>Actinopterygii</taxon>
        <taxon>Neopterygii</taxon>
        <taxon>Teleostei</taxon>
        <taxon>Neoteleostei</taxon>
        <taxon>Acanthomorphata</taxon>
        <taxon>Zeiogadaria</taxon>
        <taxon>Gadariae</taxon>
        <taxon>Gadiformes</taxon>
        <taxon>Gadoidei</taxon>
        <taxon>Merlucciidae</taxon>
        <taxon>Merluccius</taxon>
    </lineage>
</organism>
<name>A0AA47M5M2_MERPO</name>
<protein>
    <submittedName>
        <fullName evidence="1">Uncharacterized protein</fullName>
    </submittedName>
</protein>
<evidence type="ECO:0000313" key="2">
    <source>
        <dbReference type="Proteomes" id="UP001174136"/>
    </source>
</evidence>
<dbReference type="Proteomes" id="UP001174136">
    <property type="component" value="Unassembled WGS sequence"/>
</dbReference>